<keyword evidence="1" id="KW-0812">Transmembrane</keyword>
<evidence type="ECO:0000256" key="1">
    <source>
        <dbReference type="SAM" id="Phobius"/>
    </source>
</evidence>
<feature type="transmembrane region" description="Helical" evidence="1">
    <location>
        <begin position="21"/>
        <end position="40"/>
    </location>
</feature>
<dbReference type="RefSeq" id="WP_091613507.1">
    <property type="nucleotide sequence ID" value="NZ_FNNC01000003.1"/>
</dbReference>
<keyword evidence="3" id="KW-1185">Reference proteome</keyword>
<sequence length="83" mass="9671">MDAGQQKAANKKSIYAGRLKKDFFGSALLLLVTIIHWLSADFTTGTYLFYGVVYMVMAVEDIYIYRKMKAEQKWIEKSMRHKL</sequence>
<evidence type="ECO:0008006" key="4">
    <source>
        <dbReference type="Google" id="ProtNLM"/>
    </source>
</evidence>
<dbReference type="Proteomes" id="UP000199488">
    <property type="component" value="Unassembled WGS sequence"/>
</dbReference>
<feature type="transmembrane region" description="Helical" evidence="1">
    <location>
        <begin position="46"/>
        <end position="65"/>
    </location>
</feature>
<organism evidence="2 3">
    <name type="scientific">Marinococcus luteus</name>
    <dbReference type="NCBI Taxonomy" id="1122204"/>
    <lineage>
        <taxon>Bacteria</taxon>
        <taxon>Bacillati</taxon>
        <taxon>Bacillota</taxon>
        <taxon>Bacilli</taxon>
        <taxon>Bacillales</taxon>
        <taxon>Bacillaceae</taxon>
        <taxon>Marinococcus</taxon>
    </lineage>
</organism>
<protein>
    <recommendedName>
        <fullName evidence="4">2TM domain-containing protein</fullName>
    </recommendedName>
</protein>
<keyword evidence="1" id="KW-1133">Transmembrane helix</keyword>
<keyword evidence="1" id="KW-0472">Membrane</keyword>
<dbReference type="EMBL" id="FNNC01000003">
    <property type="protein sequence ID" value="SDW52243.1"/>
    <property type="molecule type" value="Genomic_DNA"/>
</dbReference>
<dbReference type="AlphaFoldDB" id="A0A1H2U7K9"/>
<name>A0A1H2U7K9_9BACI</name>
<proteinExistence type="predicted"/>
<evidence type="ECO:0000313" key="2">
    <source>
        <dbReference type="EMBL" id="SDW52243.1"/>
    </source>
</evidence>
<accession>A0A1H2U7K9</accession>
<dbReference type="OrthoDB" id="2969359at2"/>
<dbReference type="STRING" id="1122204.SAMN05421781_1607"/>
<evidence type="ECO:0000313" key="3">
    <source>
        <dbReference type="Proteomes" id="UP000199488"/>
    </source>
</evidence>
<reference evidence="2 3" key="1">
    <citation type="submission" date="2016-10" db="EMBL/GenBank/DDBJ databases">
        <authorList>
            <person name="de Groot N.N."/>
        </authorList>
    </citation>
    <scope>NUCLEOTIDE SEQUENCE [LARGE SCALE GENOMIC DNA]</scope>
    <source>
        <strain evidence="2 3">DSM 23126</strain>
    </source>
</reference>
<gene>
    <name evidence="2" type="ORF">SAMN05421781_1607</name>
</gene>